<dbReference type="InterPro" id="IPR016192">
    <property type="entry name" value="APOBEC/CMP_deaminase_Zn-bd"/>
</dbReference>
<dbReference type="PANTHER" id="PTHR11079:SF179">
    <property type="entry name" value="TRNA(ADENINE(34)) DEAMINASE, CHLOROPLASTIC"/>
    <property type="match status" value="1"/>
</dbReference>
<dbReference type="PROSITE" id="PS00903">
    <property type="entry name" value="CYT_DCMP_DEAMINASES_1"/>
    <property type="match status" value="1"/>
</dbReference>
<evidence type="ECO:0000313" key="5">
    <source>
        <dbReference type="Proteomes" id="UP001501803"/>
    </source>
</evidence>
<evidence type="ECO:0000259" key="3">
    <source>
        <dbReference type="PROSITE" id="PS51747"/>
    </source>
</evidence>
<dbReference type="SUPFAM" id="SSF53927">
    <property type="entry name" value="Cytidine deaminase-like"/>
    <property type="match status" value="1"/>
</dbReference>
<dbReference type="PANTHER" id="PTHR11079">
    <property type="entry name" value="CYTOSINE DEAMINASE FAMILY MEMBER"/>
    <property type="match status" value="1"/>
</dbReference>
<dbReference type="Pfam" id="PF00383">
    <property type="entry name" value="dCMP_cyt_deam_1"/>
    <property type="match status" value="1"/>
</dbReference>
<protein>
    <submittedName>
        <fullName evidence="4">Nucleoside deaminase</fullName>
    </submittedName>
</protein>
<dbReference type="PROSITE" id="PS51747">
    <property type="entry name" value="CYT_DCMP_DEAMINASES_2"/>
    <property type="match status" value="1"/>
</dbReference>
<feature type="domain" description="CMP/dCMP-type deaminase" evidence="3">
    <location>
        <begin position="26"/>
        <end position="141"/>
    </location>
</feature>
<dbReference type="InterPro" id="IPR002125">
    <property type="entry name" value="CMP_dCMP_dom"/>
</dbReference>
<evidence type="ECO:0000256" key="1">
    <source>
        <dbReference type="ARBA" id="ARBA00022723"/>
    </source>
</evidence>
<reference evidence="5" key="1">
    <citation type="journal article" date="2019" name="Int. J. Syst. Evol. Microbiol.">
        <title>The Global Catalogue of Microorganisms (GCM) 10K type strain sequencing project: providing services to taxonomists for standard genome sequencing and annotation.</title>
        <authorList>
            <consortium name="The Broad Institute Genomics Platform"/>
            <consortium name="The Broad Institute Genome Sequencing Center for Infectious Disease"/>
            <person name="Wu L."/>
            <person name="Ma J."/>
        </authorList>
    </citation>
    <scope>NUCLEOTIDE SEQUENCE [LARGE SCALE GENOMIC DNA]</scope>
    <source>
        <strain evidence="5">JCM 17021</strain>
    </source>
</reference>
<dbReference type="Proteomes" id="UP001501803">
    <property type="component" value="Unassembled WGS sequence"/>
</dbReference>
<evidence type="ECO:0000313" key="4">
    <source>
        <dbReference type="EMBL" id="GAA3895198.1"/>
    </source>
</evidence>
<dbReference type="EMBL" id="BAABCN010000017">
    <property type="protein sequence ID" value="GAA3895198.1"/>
    <property type="molecule type" value="Genomic_DNA"/>
</dbReference>
<keyword evidence="2" id="KW-0862">Zinc</keyword>
<dbReference type="Gene3D" id="3.40.140.10">
    <property type="entry name" value="Cytidine Deaminase, domain 2"/>
    <property type="match status" value="1"/>
</dbReference>
<dbReference type="RefSeq" id="WP_345069746.1">
    <property type="nucleotide sequence ID" value="NZ_BAABCN010000017.1"/>
</dbReference>
<dbReference type="CDD" id="cd01285">
    <property type="entry name" value="nucleoside_deaminase"/>
    <property type="match status" value="1"/>
</dbReference>
<name>A0ABP7L6Z4_9MICO</name>
<dbReference type="InterPro" id="IPR016193">
    <property type="entry name" value="Cytidine_deaminase-like"/>
</dbReference>
<comment type="caution">
    <text evidence="4">The sequence shown here is derived from an EMBL/GenBank/DDBJ whole genome shotgun (WGS) entry which is preliminary data.</text>
</comment>
<keyword evidence="5" id="KW-1185">Reference proteome</keyword>
<keyword evidence="1" id="KW-0479">Metal-binding</keyword>
<evidence type="ECO:0000256" key="2">
    <source>
        <dbReference type="ARBA" id="ARBA00022833"/>
    </source>
</evidence>
<organism evidence="4 5">
    <name type="scientific">Leifsonia kafniensis</name>
    <dbReference type="NCBI Taxonomy" id="475957"/>
    <lineage>
        <taxon>Bacteria</taxon>
        <taxon>Bacillati</taxon>
        <taxon>Actinomycetota</taxon>
        <taxon>Actinomycetes</taxon>
        <taxon>Micrococcales</taxon>
        <taxon>Microbacteriaceae</taxon>
        <taxon>Leifsonia</taxon>
    </lineage>
</organism>
<gene>
    <name evidence="4" type="ORF">GCM10022381_40920</name>
</gene>
<accession>A0ABP7L6Z4</accession>
<proteinExistence type="predicted"/>
<sequence length="180" mass="18809">MSAAASSAASSAAASASSLSSSQPTELDLERLREAIAVATRAVAHGNHPFGAVLTDADGRIVLEAENSVTTDGDCTAHAETALIRLASHRYTPAELRDFTLYTSCEPCAMCSGAMYWAGVGRVVYALGEHELMAMTGSNPENPTMSLPCRTVFAAGQRDTIVVGPALHEEAAAPHLGFWD</sequence>